<sequence length="197" mass="22766">MLLRNPFSNTKNFFRKTLRSFKSFFNIGCEVEPYQKLPKSSSPYTNPMNPQDLEKFYAEFTQTWDSNNAKTKKRNKKNGAMKMMASTQCTTQRRDDDVAGESKTKSGGNVEKREEGNSCWRNFSVGQKLKEIEMMDVSNVDHVLDIEEVLHYYSRLTCPAYIHVVDKFFMDICTEFLGPSGSPTSVGSRPKFRLLRH</sequence>
<organism evidence="2 3">
    <name type="scientific">Hibiscus syriacus</name>
    <name type="common">Rose of Sharon</name>
    <dbReference type="NCBI Taxonomy" id="106335"/>
    <lineage>
        <taxon>Eukaryota</taxon>
        <taxon>Viridiplantae</taxon>
        <taxon>Streptophyta</taxon>
        <taxon>Embryophyta</taxon>
        <taxon>Tracheophyta</taxon>
        <taxon>Spermatophyta</taxon>
        <taxon>Magnoliopsida</taxon>
        <taxon>eudicotyledons</taxon>
        <taxon>Gunneridae</taxon>
        <taxon>Pentapetalae</taxon>
        <taxon>rosids</taxon>
        <taxon>malvids</taxon>
        <taxon>Malvales</taxon>
        <taxon>Malvaceae</taxon>
        <taxon>Malvoideae</taxon>
        <taxon>Hibiscus</taxon>
    </lineage>
</organism>
<evidence type="ECO:0000313" key="2">
    <source>
        <dbReference type="EMBL" id="KAE8718797.1"/>
    </source>
</evidence>
<feature type="compositionally biased region" description="Basic and acidic residues" evidence="1">
    <location>
        <begin position="92"/>
        <end position="114"/>
    </location>
</feature>
<feature type="compositionally biased region" description="Basic residues" evidence="1">
    <location>
        <begin position="70"/>
        <end position="79"/>
    </location>
</feature>
<protein>
    <submittedName>
        <fullName evidence="2">Uncharacterized protein</fullName>
    </submittedName>
</protein>
<evidence type="ECO:0000256" key="1">
    <source>
        <dbReference type="SAM" id="MobiDB-lite"/>
    </source>
</evidence>
<feature type="region of interest" description="Disordered" evidence="1">
    <location>
        <begin position="70"/>
        <end position="114"/>
    </location>
</feature>
<comment type="caution">
    <text evidence="2">The sequence shown here is derived from an EMBL/GenBank/DDBJ whole genome shotgun (WGS) entry which is preliminary data.</text>
</comment>
<proteinExistence type="predicted"/>
<reference evidence="2" key="1">
    <citation type="submission" date="2019-09" db="EMBL/GenBank/DDBJ databases">
        <title>Draft genome information of white flower Hibiscus syriacus.</title>
        <authorList>
            <person name="Kim Y.-M."/>
        </authorList>
    </citation>
    <scope>NUCLEOTIDE SEQUENCE [LARGE SCALE GENOMIC DNA]</scope>
    <source>
        <strain evidence="2">YM2019G1</strain>
    </source>
</reference>
<name>A0A6A3BS00_HIBSY</name>
<dbReference type="AlphaFoldDB" id="A0A6A3BS00"/>
<evidence type="ECO:0000313" key="3">
    <source>
        <dbReference type="Proteomes" id="UP000436088"/>
    </source>
</evidence>
<keyword evidence="3" id="KW-1185">Reference proteome</keyword>
<dbReference type="EMBL" id="VEPZ02000799">
    <property type="protein sequence ID" value="KAE8718797.1"/>
    <property type="molecule type" value="Genomic_DNA"/>
</dbReference>
<gene>
    <name evidence="2" type="ORF">F3Y22_tig00109987pilonHSYRG00034</name>
</gene>
<accession>A0A6A3BS00</accession>
<dbReference type="Proteomes" id="UP000436088">
    <property type="component" value="Unassembled WGS sequence"/>
</dbReference>
<dbReference type="PANTHER" id="PTHR35461:SF3">
    <property type="entry name" value="OVATE DOMAIN-CONTAINING PROTEIN"/>
    <property type="match status" value="1"/>
</dbReference>
<dbReference type="PANTHER" id="PTHR35461">
    <property type="entry name" value="BNAANNG14610D PROTEIN"/>
    <property type="match status" value="1"/>
</dbReference>